<dbReference type="PANTHER" id="PTHR36195">
    <property type="entry name" value="DOMAIN PROTEIN, PUTATIVE (AFU_ORTHOLOGUE AFUA_5G01990)-RELATED-RELATED"/>
    <property type="match status" value="1"/>
</dbReference>
<dbReference type="PANTHER" id="PTHR36195:SF4">
    <property type="entry name" value="DOMAIN PROTEIN, PUTATIVE (AFU_ORTHOLOGUE AFUA_5G01990)-RELATED"/>
    <property type="match status" value="1"/>
</dbReference>
<dbReference type="InterPro" id="IPR006771">
    <property type="entry name" value="CetA-like"/>
</dbReference>
<organism evidence="2 3">
    <name type="scientific">Seiridium unicorne</name>
    <dbReference type="NCBI Taxonomy" id="138068"/>
    <lineage>
        <taxon>Eukaryota</taxon>
        <taxon>Fungi</taxon>
        <taxon>Dikarya</taxon>
        <taxon>Ascomycota</taxon>
        <taxon>Pezizomycotina</taxon>
        <taxon>Sordariomycetes</taxon>
        <taxon>Xylariomycetidae</taxon>
        <taxon>Amphisphaeriales</taxon>
        <taxon>Sporocadaceae</taxon>
        <taxon>Seiridium</taxon>
    </lineage>
</organism>
<dbReference type="SUPFAM" id="SSF49870">
    <property type="entry name" value="Osmotin, thaumatin-like protein"/>
    <property type="match status" value="1"/>
</dbReference>
<name>A0ABR2UYB5_9PEZI</name>
<feature type="chain" id="PRO_5046971880" description="Thaumatin-like protein" evidence="1">
    <location>
        <begin position="21"/>
        <end position="230"/>
    </location>
</feature>
<dbReference type="InterPro" id="IPR037176">
    <property type="entry name" value="Osmotin/thaumatin-like_sf"/>
</dbReference>
<evidence type="ECO:0000256" key="1">
    <source>
        <dbReference type="SAM" id="SignalP"/>
    </source>
</evidence>
<keyword evidence="3" id="KW-1185">Reference proteome</keyword>
<dbReference type="Pfam" id="PF04681">
    <property type="entry name" value="Bys1"/>
    <property type="match status" value="1"/>
</dbReference>
<dbReference type="Proteomes" id="UP001408356">
    <property type="component" value="Unassembled WGS sequence"/>
</dbReference>
<evidence type="ECO:0000313" key="2">
    <source>
        <dbReference type="EMBL" id="KAK9419413.1"/>
    </source>
</evidence>
<feature type="signal peptide" evidence="1">
    <location>
        <begin position="1"/>
        <end position="20"/>
    </location>
</feature>
<keyword evidence="1" id="KW-0732">Signal</keyword>
<reference evidence="2 3" key="1">
    <citation type="journal article" date="2024" name="J. Plant Pathol.">
        <title>Sequence and assembly of the genome of Seiridium unicorne, isolate CBS 538.82, causal agent of cypress canker disease.</title>
        <authorList>
            <person name="Scali E."/>
            <person name="Rocca G.D."/>
            <person name="Danti R."/>
            <person name="Garbelotto M."/>
            <person name="Barberini S."/>
            <person name="Baroncelli R."/>
            <person name="Emiliani G."/>
        </authorList>
    </citation>
    <scope>NUCLEOTIDE SEQUENCE [LARGE SCALE GENOMIC DNA]</scope>
    <source>
        <strain evidence="2 3">BM-138-508</strain>
    </source>
</reference>
<evidence type="ECO:0008006" key="4">
    <source>
        <dbReference type="Google" id="ProtNLM"/>
    </source>
</evidence>
<evidence type="ECO:0000313" key="3">
    <source>
        <dbReference type="Proteomes" id="UP001408356"/>
    </source>
</evidence>
<comment type="caution">
    <text evidence="2">The sequence shown here is derived from an EMBL/GenBank/DDBJ whole genome shotgun (WGS) entry which is preliminary data.</text>
</comment>
<protein>
    <recommendedName>
        <fullName evidence="4">Thaumatin-like protein</fullName>
    </recommendedName>
</protein>
<sequence length="230" mass="24473">MYSSKVAYSLLYLAVGFVASQNSTDDTGPVPGDDGPGASITNETSSLVIPVDPSDRTAGPGQAIVVNKCSSPIYLWSVSADKTSAVHELKASGGRYVERMHAPSTGGVSMKVHKTRNDGNIPACNPDRWDCHLTQFEYTLVPDQNKVYYDISFVNCAQGKDAGNCPGHANSVSVECVNGNNKNCPIQHCAPGAFCPHEVYYHCGAPCNTPDPTKATGKSRDLVYTLCSGH</sequence>
<accession>A0ABR2UYB5</accession>
<dbReference type="EMBL" id="JARVKF010000320">
    <property type="protein sequence ID" value="KAK9419413.1"/>
    <property type="molecule type" value="Genomic_DNA"/>
</dbReference>
<proteinExistence type="predicted"/>
<gene>
    <name evidence="2" type="ORF">SUNI508_07388</name>
</gene>